<dbReference type="InterPro" id="IPR006015">
    <property type="entry name" value="Universal_stress_UspA"/>
</dbReference>
<dbReference type="InterPro" id="IPR006016">
    <property type="entry name" value="UspA"/>
</dbReference>
<dbReference type="Proteomes" id="UP000189735">
    <property type="component" value="Unassembled WGS sequence"/>
</dbReference>
<dbReference type="InterPro" id="IPR014729">
    <property type="entry name" value="Rossmann-like_a/b/a_fold"/>
</dbReference>
<dbReference type="SUPFAM" id="SSF52402">
    <property type="entry name" value="Adenine nucleotide alpha hydrolases-like"/>
    <property type="match status" value="1"/>
</dbReference>
<evidence type="ECO:0000313" key="5">
    <source>
        <dbReference type="Proteomes" id="UP000189735"/>
    </source>
</evidence>
<dbReference type="EMBL" id="FUYG01000007">
    <property type="protein sequence ID" value="SKA99664.1"/>
    <property type="molecule type" value="Genomic_DNA"/>
</dbReference>
<name>A0A1T4YD26_9MICO</name>
<evidence type="ECO:0000313" key="4">
    <source>
        <dbReference type="EMBL" id="SKA99664.1"/>
    </source>
</evidence>
<evidence type="ECO:0000256" key="2">
    <source>
        <dbReference type="SAM" id="MobiDB-lite"/>
    </source>
</evidence>
<dbReference type="RefSeq" id="WP_044439016.1">
    <property type="nucleotide sequence ID" value="NZ_FUYG01000007.1"/>
</dbReference>
<reference evidence="5" key="1">
    <citation type="submission" date="2017-02" db="EMBL/GenBank/DDBJ databases">
        <authorList>
            <person name="Varghese N."/>
            <person name="Submissions S."/>
        </authorList>
    </citation>
    <scope>NUCLEOTIDE SEQUENCE [LARGE SCALE GENOMIC DNA]</scope>
    <source>
        <strain evidence="5">VKM Ac-2052</strain>
    </source>
</reference>
<proteinExistence type="inferred from homology"/>
<dbReference type="PANTHER" id="PTHR46268:SF6">
    <property type="entry name" value="UNIVERSAL STRESS PROTEIN UP12"/>
    <property type="match status" value="1"/>
</dbReference>
<evidence type="ECO:0000259" key="3">
    <source>
        <dbReference type="Pfam" id="PF00582"/>
    </source>
</evidence>
<feature type="domain" description="UspA" evidence="3">
    <location>
        <begin position="13"/>
        <end position="151"/>
    </location>
</feature>
<protein>
    <submittedName>
        <fullName evidence="4">Nucleotide-binding universal stress protein, UspA family</fullName>
    </submittedName>
</protein>
<accession>A0A1T4YD26</accession>
<dbReference type="Gene3D" id="3.40.50.620">
    <property type="entry name" value="HUPs"/>
    <property type="match status" value="1"/>
</dbReference>
<dbReference type="PANTHER" id="PTHR46268">
    <property type="entry name" value="STRESS RESPONSE PROTEIN NHAX"/>
    <property type="match status" value="1"/>
</dbReference>
<evidence type="ECO:0000256" key="1">
    <source>
        <dbReference type="ARBA" id="ARBA00008791"/>
    </source>
</evidence>
<comment type="similarity">
    <text evidence="1">Belongs to the universal stress protein A family.</text>
</comment>
<feature type="region of interest" description="Disordered" evidence="2">
    <location>
        <begin position="1"/>
        <end position="20"/>
    </location>
</feature>
<dbReference type="AlphaFoldDB" id="A0A1T4YD26"/>
<gene>
    <name evidence="4" type="ORF">SAMN06295879_2865</name>
</gene>
<sequence>MISHAHPPADAEPIVVGHDGSSGADRALRKAFDLARALTSPITVVRTWSIDSAPAGSLFHDGYVTSFSEVSERTRDLVTNETKPLCDEYPDVPTRFVGMLGQPAEVLVNLSSSARMLVVGSRGRGGFAALMLGSVSEQCVRHALCPVLVVPPSTRTRP</sequence>
<dbReference type="Pfam" id="PF00582">
    <property type="entry name" value="Usp"/>
    <property type="match status" value="1"/>
</dbReference>
<dbReference type="PRINTS" id="PR01438">
    <property type="entry name" value="UNVRSLSTRESS"/>
</dbReference>
<organism evidence="4 5">
    <name type="scientific">Agreia bicolorata</name>
    <dbReference type="NCBI Taxonomy" id="110935"/>
    <lineage>
        <taxon>Bacteria</taxon>
        <taxon>Bacillati</taxon>
        <taxon>Actinomycetota</taxon>
        <taxon>Actinomycetes</taxon>
        <taxon>Micrococcales</taxon>
        <taxon>Microbacteriaceae</taxon>
        <taxon>Agreia</taxon>
    </lineage>
</organism>